<evidence type="ECO:0000313" key="1">
    <source>
        <dbReference type="EMBL" id="SVA47870.1"/>
    </source>
</evidence>
<protein>
    <submittedName>
        <fullName evidence="1">Uncharacterized protein</fullName>
    </submittedName>
</protein>
<gene>
    <name evidence="1" type="ORF">METZ01_LOCUS100724</name>
</gene>
<sequence length="196" mass="21190">AQEIANYAGYDQPDAVRFLCGFGQPMEYDAPILTDWALMQVWAPMIRVLADGFQVELQEITTEVDKRPLEKNVFVEGMGDFETGSQGALRFEVKGIVNGKPLLVIEHVTRIDDDCAPEWPKNSPEGGFHNVIITGDPCLTVSVHGEDSIDPGAASGGNFTAANRIVNAVIPVCEANSGIIHPLDLPTNLGSSQIKQ</sequence>
<proteinExistence type="predicted"/>
<reference evidence="1" key="1">
    <citation type="submission" date="2018-05" db="EMBL/GenBank/DDBJ databases">
        <authorList>
            <person name="Lanie J.A."/>
            <person name="Ng W.-L."/>
            <person name="Kazmierczak K.M."/>
            <person name="Andrzejewski T.M."/>
            <person name="Davidsen T.M."/>
            <person name="Wayne K.J."/>
            <person name="Tettelin H."/>
            <person name="Glass J.I."/>
            <person name="Rusch D."/>
            <person name="Podicherti R."/>
            <person name="Tsui H.-C.T."/>
            <person name="Winkler M.E."/>
        </authorList>
    </citation>
    <scope>NUCLEOTIDE SEQUENCE</scope>
</reference>
<dbReference type="AlphaFoldDB" id="A0A381W5N4"/>
<organism evidence="1">
    <name type="scientific">marine metagenome</name>
    <dbReference type="NCBI Taxonomy" id="408172"/>
    <lineage>
        <taxon>unclassified sequences</taxon>
        <taxon>metagenomes</taxon>
        <taxon>ecological metagenomes</taxon>
    </lineage>
</organism>
<feature type="non-terminal residue" evidence="1">
    <location>
        <position position="1"/>
    </location>
</feature>
<name>A0A381W5N4_9ZZZZ</name>
<dbReference type="EMBL" id="UINC01010788">
    <property type="protein sequence ID" value="SVA47870.1"/>
    <property type="molecule type" value="Genomic_DNA"/>
</dbReference>
<accession>A0A381W5N4</accession>